<evidence type="ECO:0000313" key="2">
    <source>
        <dbReference type="Proteomes" id="UP000054058"/>
    </source>
</evidence>
<proteinExistence type="predicted"/>
<organism evidence="1 2">
    <name type="scientific">Marinomonas ushuaiensis DSM 15871</name>
    <dbReference type="NCBI Taxonomy" id="1122207"/>
    <lineage>
        <taxon>Bacteria</taxon>
        <taxon>Pseudomonadati</taxon>
        <taxon>Pseudomonadota</taxon>
        <taxon>Gammaproteobacteria</taxon>
        <taxon>Oceanospirillales</taxon>
        <taxon>Oceanospirillaceae</taxon>
        <taxon>Marinomonas</taxon>
    </lineage>
</organism>
<accession>X7E514</accession>
<protein>
    <submittedName>
        <fullName evidence="1">Uncharacterized protein</fullName>
    </submittedName>
</protein>
<dbReference type="STRING" id="1122207.MUS1_11520"/>
<sequence>MVCASIDIIFEEGDIILFVAIANENNDSKNSNKHTKLCFLADMLMLFKKNDGIYKILCN</sequence>
<comment type="caution">
    <text evidence="1">The sequence shown here is derived from an EMBL/GenBank/DDBJ whole genome shotgun (WGS) entry which is preliminary data.</text>
</comment>
<evidence type="ECO:0000313" key="1">
    <source>
        <dbReference type="EMBL" id="ETX11159.1"/>
    </source>
</evidence>
<gene>
    <name evidence="1" type="ORF">MUS1_11520</name>
</gene>
<dbReference type="Proteomes" id="UP000054058">
    <property type="component" value="Unassembled WGS sequence"/>
</dbReference>
<dbReference type="EMBL" id="JAMB01000005">
    <property type="protein sequence ID" value="ETX11159.1"/>
    <property type="molecule type" value="Genomic_DNA"/>
</dbReference>
<keyword evidence="2" id="KW-1185">Reference proteome</keyword>
<name>X7E514_9GAMM</name>
<reference evidence="1 2" key="1">
    <citation type="submission" date="2014-01" db="EMBL/GenBank/DDBJ databases">
        <title>Marinomonas ushuaiensis DSM 15871 Genome Sequencing.</title>
        <authorList>
            <person name="Lai Q."/>
            <person name="Shao Z.S."/>
        </authorList>
    </citation>
    <scope>NUCLEOTIDE SEQUENCE [LARGE SCALE GENOMIC DNA]</scope>
    <source>
        <strain evidence="1 2">DSM 15871</strain>
    </source>
</reference>
<dbReference type="AlphaFoldDB" id="X7E514"/>